<dbReference type="InterPro" id="IPR050645">
    <property type="entry name" value="Histidine_acid_phosphatase"/>
</dbReference>
<dbReference type="InterPro" id="IPR029033">
    <property type="entry name" value="His_PPase_superfam"/>
</dbReference>
<dbReference type="Proteomes" id="UP000076727">
    <property type="component" value="Unassembled WGS sequence"/>
</dbReference>
<dbReference type="CDD" id="cd07061">
    <property type="entry name" value="HP_HAP_like"/>
    <property type="match status" value="1"/>
</dbReference>
<protein>
    <submittedName>
        <fullName evidence="3">Phosphoglycerate mutase-like protein</fullName>
    </submittedName>
</protein>
<keyword evidence="4" id="KW-1185">Reference proteome</keyword>
<dbReference type="OrthoDB" id="10262962at2759"/>
<dbReference type="SUPFAM" id="SSF53254">
    <property type="entry name" value="Phosphoglycerate mutase-like"/>
    <property type="match status" value="1"/>
</dbReference>
<evidence type="ECO:0000256" key="2">
    <source>
        <dbReference type="SAM" id="SignalP"/>
    </source>
</evidence>
<evidence type="ECO:0000313" key="3">
    <source>
        <dbReference type="EMBL" id="KZT68591.1"/>
    </source>
</evidence>
<dbReference type="STRING" id="1314783.A0A165PT27"/>
<dbReference type="EMBL" id="KV429065">
    <property type="protein sequence ID" value="KZT68591.1"/>
    <property type="molecule type" value="Genomic_DNA"/>
</dbReference>
<keyword evidence="2" id="KW-0732">Signal</keyword>
<dbReference type="GO" id="GO:0016791">
    <property type="term" value="F:phosphatase activity"/>
    <property type="evidence" value="ECO:0007669"/>
    <property type="project" value="TreeGrafter"/>
</dbReference>
<feature type="chain" id="PRO_5007864253" evidence="2">
    <location>
        <begin position="23"/>
        <end position="448"/>
    </location>
</feature>
<dbReference type="Gene3D" id="3.40.50.1240">
    <property type="entry name" value="Phosphoglycerate mutase-like"/>
    <property type="match status" value="1"/>
</dbReference>
<dbReference type="PANTHER" id="PTHR11567">
    <property type="entry name" value="ACID PHOSPHATASE-RELATED"/>
    <property type="match status" value="1"/>
</dbReference>
<comment type="similarity">
    <text evidence="1">Belongs to the histidine acid phosphatase family.</text>
</comment>
<organism evidence="3 4">
    <name type="scientific">Daedalea quercina L-15889</name>
    <dbReference type="NCBI Taxonomy" id="1314783"/>
    <lineage>
        <taxon>Eukaryota</taxon>
        <taxon>Fungi</taxon>
        <taxon>Dikarya</taxon>
        <taxon>Basidiomycota</taxon>
        <taxon>Agaricomycotina</taxon>
        <taxon>Agaricomycetes</taxon>
        <taxon>Polyporales</taxon>
        <taxon>Fomitopsis</taxon>
    </lineage>
</organism>
<reference evidence="3 4" key="1">
    <citation type="journal article" date="2016" name="Mol. Biol. Evol.">
        <title>Comparative Genomics of Early-Diverging Mushroom-Forming Fungi Provides Insights into the Origins of Lignocellulose Decay Capabilities.</title>
        <authorList>
            <person name="Nagy L.G."/>
            <person name="Riley R."/>
            <person name="Tritt A."/>
            <person name="Adam C."/>
            <person name="Daum C."/>
            <person name="Floudas D."/>
            <person name="Sun H."/>
            <person name="Yadav J.S."/>
            <person name="Pangilinan J."/>
            <person name="Larsson K.H."/>
            <person name="Matsuura K."/>
            <person name="Barry K."/>
            <person name="Labutti K."/>
            <person name="Kuo R."/>
            <person name="Ohm R.A."/>
            <person name="Bhattacharya S.S."/>
            <person name="Shirouzu T."/>
            <person name="Yoshinaga Y."/>
            <person name="Martin F.M."/>
            <person name="Grigoriev I.V."/>
            <person name="Hibbett D.S."/>
        </authorList>
    </citation>
    <scope>NUCLEOTIDE SEQUENCE [LARGE SCALE GENOMIC DNA]</scope>
    <source>
        <strain evidence="3 4">L-15889</strain>
    </source>
</reference>
<dbReference type="InterPro" id="IPR000560">
    <property type="entry name" value="His_Pase_clade-2"/>
</dbReference>
<gene>
    <name evidence="3" type="ORF">DAEQUDRAFT_727715</name>
</gene>
<dbReference type="Pfam" id="PF00328">
    <property type="entry name" value="His_Phos_2"/>
    <property type="match status" value="1"/>
</dbReference>
<evidence type="ECO:0000256" key="1">
    <source>
        <dbReference type="ARBA" id="ARBA00005375"/>
    </source>
</evidence>
<evidence type="ECO:0000313" key="4">
    <source>
        <dbReference type="Proteomes" id="UP000076727"/>
    </source>
</evidence>
<name>A0A165PT27_9APHY</name>
<proteinExistence type="inferred from homology"/>
<accession>A0A165PT27</accession>
<feature type="signal peptide" evidence="2">
    <location>
        <begin position="1"/>
        <end position="22"/>
    </location>
</feature>
<dbReference type="AlphaFoldDB" id="A0A165PT27"/>
<dbReference type="PANTHER" id="PTHR11567:SF195">
    <property type="entry name" value="ACID PHOSPHATASE, PUTATIVE (AFU_ORTHOLOGUE AFUA_3G14570)-RELATED"/>
    <property type="match status" value="1"/>
</dbReference>
<sequence>MKWAKARWLGLILQVPAQMTLALSTEIPVYNGICSTTGVYNTSFTPANLPWNTYNYCNAPHVNAAHYEAPGDAPNATLIYLNAVIRHHKRTPDNLYPEEGELNQESWNCSNFLQFNHGGGTTHIFHETYSPPWHPFLIQIWNGTCDEGQLTYEGLQDAIHHGQDFWSVYAQKLGFLQSVNEEEIFVRTSVADRTYQVAGGVLTGMDPTMATKTFPVLTQPSVIDSIVPDYSCPNADNIRDAYQSVPAWNDHLQENANFQDQLCTMLGVTGNTAWTSWYDHFFDTFSSRTCHDHPLPCNASGACVTVEDAARVFAIGDWEYNYIWNTAENATTYSQLTFGVFIMELVHNFRLFRSGGETHKLRFYVGHDGSMIRLASLLGIGKVAPLRWPAMGSEIIMEVWKTTAGEQYVRIMHEGTPVPGLQWLVLDDFIDMLEAQIPANVFAACMGS</sequence>